<organism evidence="2 3">
    <name type="scientific">Laceyella putida</name>
    <dbReference type="NCBI Taxonomy" id="110101"/>
    <lineage>
        <taxon>Bacteria</taxon>
        <taxon>Bacillati</taxon>
        <taxon>Bacillota</taxon>
        <taxon>Bacilli</taxon>
        <taxon>Bacillales</taxon>
        <taxon>Thermoactinomycetaceae</taxon>
        <taxon>Laceyella</taxon>
    </lineage>
</organism>
<comment type="caution">
    <text evidence="2">The sequence shown here is derived from an EMBL/GenBank/DDBJ whole genome shotgun (WGS) entry which is preliminary data.</text>
</comment>
<keyword evidence="1" id="KW-0472">Membrane</keyword>
<reference evidence="3" key="1">
    <citation type="journal article" date="2019" name="Int. J. Syst. Evol. Microbiol.">
        <title>The Global Catalogue of Microorganisms (GCM) 10K type strain sequencing project: providing services to taxonomists for standard genome sequencing and annotation.</title>
        <authorList>
            <consortium name="The Broad Institute Genomics Platform"/>
            <consortium name="The Broad Institute Genome Sequencing Center for Infectious Disease"/>
            <person name="Wu L."/>
            <person name="Ma J."/>
        </authorList>
    </citation>
    <scope>NUCLEOTIDE SEQUENCE [LARGE SCALE GENOMIC DNA]</scope>
    <source>
        <strain evidence="3">CGMCC 1.12942</strain>
    </source>
</reference>
<dbReference type="EMBL" id="JBHTBW010000033">
    <property type="protein sequence ID" value="MFC7441738.1"/>
    <property type="molecule type" value="Genomic_DNA"/>
</dbReference>
<feature type="transmembrane region" description="Helical" evidence="1">
    <location>
        <begin position="47"/>
        <end position="69"/>
    </location>
</feature>
<feature type="transmembrane region" description="Helical" evidence="1">
    <location>
        <begin position="120"/>
        <end position="139"/>
    </location>
</feature>
<feature type="transmembrane region" description="Helical" evidence="1">
    <location>
        <begin position="181"/>
        <end position="206"/>
    </location>
</feature>
<accession>A0ABW2RL30</accession>
<feature type="transmembrane region" description="Helical" evidence="1">
    <location>
        <begin position="151"/>
        <end position="175"/>
    </location>
</feature>
<keyword evidence="3" id="KW-1185">Reference proteome</keyword>
<sequence>MTKSKQLYLLMLAVSIVYIIYVVYFNFKHDPQATEFLSHKSNLKRPINIPVWLNVMYVHVATASMAMVSGAINFSNQILRKYRELHRINGYVYLVCVSLAVVTSGYMAPYATGGKINSRAFNFVNIIWPLITIAALVKIKQKQVNKHRKWMVRSYVFCFTNMFIHLISFVLYQLFEMNYDSAYTIGVYGTILLNFTLAEIVIRYIYKIPIDSLTVKK</sequence>
<keyword evidence="1" id="KW-1133">Transmembrane helix</keyword>
<keyword evidence="1" id="KW-0812">Transmembrane</keyword>
<dbReference type="Pfam" id="PF10067">
    <property type="entry name" value="DUF2306"/>
    <property type="match status" value="1"/>
</dbReference>
<evidence type="ECO:0000313" key="3">
    <source>
        <dbReference type="Proteomes" id="UP001596500"/>
    </source>
</evidence>
<protein>
    <submittedName>
        <fullName evidence="2">DUF2306 domain-containing protein</fullName>
    </submittedName>
</protein>
<feature type="transmembrane region" description="Helical" evidence="1">
    <location>
        <begin position="90"/>
        <end position="108"/>
    </location>
</feature>
<dbReference type="InterPro" id="IPR018750">
    <property type="entry name" value="DUF2306_membrane"/>
</dbReference>
<proteinExistence type="predicted"/>
<dbReference type="RefSeq" id="WP_379865152.1">
    <property type="nucleotide sequence ID" value="NZ_JBHTBW010000033.1"/>
</dbReference>
<name>A0ABW2RL30_9BACL</name>
<evidence type="ECO:0000256" key="1">
    <source>
        <dbReference type="SAM" id="Phobius"/>
    </source>
</evidence>
<evidence type="ECO:0000313" key="2">
    <source>
        <dbReference type="EMBL" id="MFC7441738.1"/>
    </source>
</evidence>
<gene>
    <name evidence="2" type="ORF">ACFQNG_11505</name>
</gene>
<feature type="transmembrane region" description="Helical" evidence="1">
    <location>
        <begin position="7"/>
        <end position="27"/>
    </location>
</feature>
<dbReference type="Proteomes" id="UP001596500">
    <property type="component" value="Unassembled WGS sequence"/>
</dbReference>